<evidence type="ECO:0000256" key="9">
    <source>
        <dbReference type="RuleBase" id="RU368031"/>
    </source>
</evidence>
<evidence type="ECO:0000313" key="11">
    <source>
        <dbReference type="Proteomes" id="UP001163823"/>
    </source>
</evidence>
<evidence type="ECO:0000256" key="3">
    <source>
        <dbReference type="ARBA" id="ARBA00022473"/>
    </source>
</evidence>
<dbReference type="PANTHER" id="PTHR33285:SF22">
    <property type="entry name" value="PHYTOSULFOKINES 6-RELATED"/>
    <property type="match status" value="1"/>
</dbReference>
<reference evidence="10 11" key="1">
    <citation type="journal article" date="2023" name="Science">
        <title>Elucidation of the pathway for biosynthesis of saponin adjuvants from the soapbark tree.</title>
        <authorList>
            <person name="Reed J."/>
            <person name="Orme A."/>
            <person name="El-Demerdash A."/>
            <person name="Owen C."/>
            <person name="Martin L.B.B."/>
            <person name="Misra R.C."/>
            <person name="Kikuchi S."/>
            <person name="Rejzek M."/>
            <person name="Martin A.C."/>
            <person name="Harkess A."/>
            <person name="Leebens-Mack J."/>
            <person name="Louveau T."/>
            <person name="Stephenson M.J."/>
            <person name="Osbourn A."/>
        </authorList>
    </citation>
    <scope>NUCLEOTIDE SEQUENCE [LARGE SCALE GENOMIC DNA]</scope>
    <source>
        <strain evidence="10">S10</strain>
    </source>
</reference>
<evidence type="ECO:0000256" key="5">
    <source>
        <dbReference type="ARBA" id="ARBA00022641"/>
    </source>
</evidence>
<feature type="signal peptide" evidence="9">
    <location>
        <begin position="1"/>
        <end position="25"/>
    </location>
</feature>
<dbReference type="GO" id="GO:0008083">
    <property type="term" value="F:growth factor activity"/>
    <property type="evidence" value="ECO:0007669"/>
    <property type="project" value="UniProtKB-UniRule"/>
</dbReference>
<evidence type="ECO:0000256" key="7">
    <source>
        <dbReference type="ARBA" id="ARBA00022782"/>
    </source>
</evidence>
<dbReference type="InterPro" id="IPR009438">
    <property type="entry name" value="Phytosulfokine"/>
</dbReference>
<dbReference type="AlphaFoldDB" id="A0AAD7VMI1"/>
<organism evidence="10 11">
    <name type="scientific">Quillaja saponaria</name>
    <name type="common">Soap bark tree</name>
    <dbReference type="NCBI Taxonomy" id="32244"/>
    <lineage>
        <taxon>Eukaryota</taxon>
        <taxon>Viridiplantae</taxon>
        <taxon>Streptophyta</taxon>
        <taxon>Embryophyta</taxon>
        <taxon>Tracheophyta</taxon>
        <taxon>Spermatophyta</taxon>
        <taxon>Magnoliopsida</taxon>
        <taxon>eudicotyledons</taxon>
        <taxon>Gunneridae</taxon>
        <taxon>Pentapetalae</taxon>
        <taxon>rosids</taxon>
        <taxon>fabids</taxon>
        <taxon>Fabales</taxon>
        <taxon>Quillajaceae</taxon>
        <taxon>Quillaja</taxon>
    </lineage>
</organism>
<keyword evidence="11" id="KW-1185">Reference proteome</keyword>
<name>A0AAD7VMI1_QUISA</name>
<comment type="similarity">
    <text evidence="2 9">Belongs to the phytosulfokine family.</text>
</comment>
<keyword evidence="5 9" id="KW-0765">Sulfation</keyword>
<comment type="function">
    <text evidence="9">Promotes plant cell differentiation, organogenesis and somatic embryogenesis as well as cell proliferation.</text>
</comment>
<keyword evidence="3 9" id="KW-0217">Developmental protein</keyword>
<dbReference type="Pfam" id="PF06404">
    <property type="entry name" value="PSK"/>
    <property type="match status" value="1"/>
</dbReference>
<accession>A0AAD7VMI1</accession>
<gene>
    <name evidence="10" type="ORF">O6P43_000425</name>
</gene>
<evidence type="ECO:0000256" key="4">
    <source>
        <dbReference type="ARBA" id="ARBA00022525"/>
    </source>
</evidence>
<evidence type="ECO:0000256" key="2">
    <source>
        <dbReference type="ARBA" id="ARBA00010781"/>
    </source>
</evidence>
<dbReference type="PANTHER" id="PTHR33285">
    <property type="entry name" value="PHYTOSULFOKINES 3"/>
    <property type="match status" value="1"/>
</dbReference>
<dbReference type="GO" id="GO:0008283">
    <property type="term" value="P:cell population proliferation"/>
    <property type="evidence" value="ECO:0007669"/>
    <property type="project" value="UniProtKB-UniRule"/>
</dbReference>
<proteinExistence type="inferred from homology"/>
<dbReference type="EMBL" id="JARAOO010000001">
    <property type="protein sequence ID" value="KAJ7981115.1"/>
    <property type="molecule type" value="Genomic_DNA"/>
</dbReference>
<dbReference type="Proteomes" id="UP001163823">
    <property type="component" value="Chromosome 1"/>
</dbReference>
<comment type="caution">
    <text evidence="10">The sequence shown here is derived from an EMBL/GenBank/DDBJ whole genome shotgun (WGS) entry which is preliminary data.</text>
</comment>
<protein>
    <recommendedName>
        <fullName evidence="9">Phytosulfokine</fullName>
    </recommendedName>
    <component>
        <recommendedName>
            <fullName evidence="9">Phytosulfokine-alpha</fullName>
            <shortName evidence="9">PSK-alpha</shortName>
            <shortName evidence="9">Phytosulfokine-a</shortName>
        </recommendedName>
    </component>
    <component>
        <recommendedName>
            <fullName evidence="9">Phytosulfokine-beta</fullName>
            <shortName evidence="9">PSK-beta</shortName>
            <shortName evidence="9">Phytosulfokine-b</shortName>
        </recommendedName>
    </component>
</protein>
<dbReference type="GO" id="GO:0005576">
    <property type="term" value="C:extracellular region"/>
    <property type="evidence" value="ECO:0007669"/>
    <property type="project" value="UniProtKB-SubCell"/>
</dbReference>
<comment type="PTM">
    <text evidence="9">PSK-alpha is produced by endopeptidase digestion. PSK-beta is produced from PSK-alpha by exopeptidase digestion.</text>
</comment>
<evidence type="ECO:0000256" key="1">
    <source>
        <dbReference type="ARBA" id="ARBA00004613"/>
    </source>
</evidence>
<keyword evidence="6 9" id="KW-0732">Signal</keyword>
<keyword evidence="7 9" id="KW-0221">Differentiation</keyword>
<keyword evidence="8 9" id="KW-0339">Growth factor</keyword>
<feature type="chain" id="PRO_5041782636" description="Phytosulfokine" evidence="9">
    <location>
        <begin position="26"/>
        <end position="94"/>
    </location>
</feature>
<keyword evidence="4 9" id="KW-0964">Secreted</keyword>
<evidence type="ECO:0000313" key="10">
    <source>
        <dbReference type="EMBL" id="KAJ7981115.1"/>
    </source>
</evidence>
<evidence type="ECO:0000256" key="8">
    <source>
        <dbReference type="ARBA" id="ARBA00023030"/>
    </source>
</evidence>
<evidence type="ECO:0000256" key="6">
    <source>
        <dbReference type="ARBA" id="ARBA00022729"/>
    </source>
</evidence>
<comment type="subcellular location">
    <subcellularLocation>
        <location evidence="1 9">Secreted</location>
    </subcellularLocation>
</comment>
<dbReference type="GO" id="GO:0030154">
    <property type="term" value="P:cell differentiation"/>
    <property type="evidence" value="ECO:0007669"/>
    <property type="project" value="UniProtKB-UniRule"/>
</dbReference>
<sequence>MNQSFNFRVLLLSFLFLLSSSKLSASFLAVKQGQKEVKLDEVMVGGSVAEVEDSESMNQLSWMEDCNNGDEECLQRRMISEAHLDYIYTQHHKP</sequence>
<comment type="PTM">
    <text evidence="9">Sulfation is important for activity and for the binding to a putative membrane receptor.</text>
</comment>